<proteinExistence type="predicted"/>
<dbReference type="Proteomes" id="UP001227192">
    <property type="component" value="Unassembled WGS sequence"/>
</dbReference>
<name>A0AAI9T4S0_PENTH</name>
<evidence type="ECO:0000313" key="2">
    <source>
        <dbReference type="EMBL" id="KAJ9476104.1"/>
    </source>
</evidence>
<evidence type="ECO:0000313" key="3">
    <source>
        <dbReference type="Proteomes" id="UP001227192"/>
    </source>
</evidence>
<comment type="caution">
    <text evidence="2">The sequence shown here is derived from an EMBL/GenBank/DDBJ whole genome shotgun (WGS) entry which is preliminary data.</text>
</comment>
<sequence>MAKRKPIRGLLAPKKLRYISQYEYATGFVNLYSTHLLIGGSVGVFLIVNVGVQSMVFNSLYFCIHYPSNSYCWNVVVTVRTSTGITN</sequence>
<keyword evidence="3" id="KW-1185">Reference proteome</keyword>
<feature type="transmembrane region" description="Helical" evidence="1">
    <location>
        <begin position="32"/>
        <end position="52"/>
    </location>
</feature>
<keyword evidence="1" id="KW-0812">Transmembrane</keyword>
<accession>A0AAI9T4S0</accession>
<gene>
    <name evidence="2" type="ORF">VN97_g13229</name>
</gene>
<dbReference type="EMBL" id="LACB01001777">
    <property type="protein sequence ID" value="KAJ9476104.1"/>
    <property type="molecule type" value="Genomic_DNA"/>
</dbReference>
<keyword evidence="1" id="KW-1133">Transmembrane helix</keyword>
<reference evidence="2" key="2">
    <citation type="journal article" date="2016" name="Fungal Biol.">
        <title>Ochratoxin A production by Penicillium thymicola.</title>
        <authorList>
            <person name="Nguyen H.D.T."/>
            <person name="McMullin D.R."/>
            <person name="Ponomareva E."/>
            <person name="Riley R."/>
            <person name="Pomraning K.R."/>
            <person name="Baker S.E."/>
            <person name="Seifert K.A."/>
        </authorList>
    </citation>
    <scope>NUCLEOTIDE SEQUENCE</scope>
    <source>
        <strain evidence="2">DAOM 180753</strain>
    </source>
</reference>
<keyword evidence="1" id="KW-0472">Membrane</keyword>
<protein>
    <submittedName>
        <fullName evidence="2">Uncharacterized protein</fullName>
    </submittedName>
</protein>
<dbReference type="AlphaFoldDB" id="A0AAI9T4S0"/>
<organism evidence="2 3">
    <name type="scientific">Penicillium thymicola</name>
    <dbReference type="NCBI Taxonomy" id="293382"/>
    <lineage>
        <taxon>Eukaryota</taxon>
        <taxon>Fungi</taxon>
        <taxon>Dikarya</taxon>
        <taxon>Ascomycota</taxon>
        <taxon>Pezizomycotina</taxon>
        <taxon>Eurotiomycetes</taxon>
        <taxon>Eurotiomycetidae</taxon>
        <taxon>Eurotiales</taxon>
        <taxon>Aspergillaceae</taxon>
        <taxon>Penicillium</taxon>
    </lineage>
</organism>
<reference evidence="2" key="1">
    <citation type="submission" date="2015-06" db="EMBL/GenBank/DDBJ databases">
        <authorList>
            <person name="Nguyen H."/>
        </authorList>
    </citation>
    <scope>NUCLEOTIDE SEQUENCE</scope>
    <source>
        <strain evidence="2">DAOM 180753</strain>
    </source>
</reference>
<evidence type="ECO:0000256" key="1">
    <source>
        <dbReference type="SAM" id="Phobius"/>
    </source>
</evidence>